<reference evidence="1" key="1">
    <citation type="submission" date="2022-10" db="EMBL/GenBank/DDBJ databases">
        <title>Complete Genome of Trichothecium roseum strain YXFP-22015, a Plant Pathogen Isolated from Citrus.</title>
        <authorList>
            <person name="Wang Y."/>
            <person name="Zhu L."/>
        </authorList>
    </citation>
    <scope>NUCLEOTIDE SEQUENCE</scope>
    <source>
        <strain evidence="1">YXFP-22015</strain>
    </source>
</reference>
<evidence type="ECO:0000313" key="2">
    <source>
        <dbReference type="Proteomes" id="UP001163324"/>
    </source>
</evidence>
<evidence type="ECO:0000313" key="1">
    <source>
        <dbReference type="EMBL" id="KAI9901146.1"/>
    </source>
</evidence>
<dbReference type="Proteomes" id="UP001163324">
    <property type="component" value="Chromosome 3"/>
</dbReference>
<proteinExistence type="predicted"/>
<keyword evidence="2" id="KW-1185">Reference proteome</keyword>
<accession>A0ACC0V5E7</accession>
<dbReference type="EMBL" id="CM047942">
    <property type="protein sequence ID" value="KAI9901146.1"/>
    <property type="molecule type" value="Genomic_DNA"/>
</dbReference>
<organism evidence="1 2">
    <name type="scientific">Trichothecium roseum</name>
    <dbReference type="NCBI Taxonomy" id="47278"/>
    <lineage>
        <taxon>Eukaryota</taxon>
        <taxon>Fungi</taxon>
        <taxon>Dikarya</taxon>
        <taxon>Ascomycota</taxon>
        <taxon>Pezizomycotina</taxon>
        <taxon>Sordariomycetes</taxon>
        <taxon>Hypocreomycetidae</taxon>
        <taxon>Hypocreales</taxon>
        <taxon>Hypocreales incertae sedis</taxon>
        <taxon>Trichothecium</taxon>
    </lineage>
</organism>
<comment type="caution">
    <text evidence="1">The sequence shown here is derived from an EMBL/GenBank/DDBJ whole genome shotgun (WGS) entry which is preliminary data.</text>
</comment>
<name>A0ACC0V5E7_9HYPO</name>
<gene>
    <name evidence="1" type="ORF">N3K66_002963</name>
</gene>
<protein>
    <submittedName>
        <fullName evidence="1">Uncharacterized protein</fullName>
    </submittedName>
</protein>
<sequence length="458" mass="50785">MSSNQSMPERPTAAAAETLVPSKFGKAIKGEFLFDPTWKNFNHGSFGTYPRAIRDRLRGYQDMAESRPDPFIRYDYPRLLDESRAAVAAVIKAPLEGVVFVSNATVGVNTVFRNLAWDPDGKDVVLTFSTAYEACAKVVDHVADTTGGRVEHRQIDIPYPIEDDEILRRLRDTVQQIVAEGKHARACIYDIVSSRPAVLFPWERATALCRELGVLSIVDGAQGVGMVPIDVGAADPDFFVSNCHKWLLAPRGCAVFYAPERNHHLLPTTLAVSHGYAPKLTQRTSPLPPSGKSAFVSKFEFCGTMDNAPYLCVKDAVAWRKEVLGGEEAIIEYLWDLNKKGSKIVAEALGTHVLENEAGTLTNNAMANVALPIWHGAKGPDAADGDVALTTEESPGAFQWMLRTMKDDYRTFMSLFIHGGRYWVRISAQVYLELEDYVWVSGVLKELCQRVARKEFRA</sequence>